<evidence type="ECO:0000313" key="5">
    <source>
        <dbReference type="Proteomes" id="UP001196870"/>
    </source>
</evidence>
<comment type="similarity">
    <text evidence="2 3">Belongs to the DegT/DnrJ/EryC1 family.</text>
</comment>
<dbReference type="Pfam" id="PF01041">
    <property type="entry name" value="DegT_DnrJ_EryC1"/>
    <property type="match status" value="1"/>
</dbReference>
<dbReference type="EMBL" id="JAAGBB010000024">
    <property type="protein sequence ID" value="MBR0666587.1"/>
    <property type="molecule type" value="Genomic_DNA"/>
</dbReference>
<dbReference type="GO" id="GO:0008483">
    <property type="term" value="F:transaminase activity"/>
    <property type="evidence" value="ECO:0007669"/>
    <property type="project" value="UniProtKB-KW"/>
</dbReference>
<accession>A0ABS5F205</accession>
<keyword evidence="1 3" id="KW-0663">Pyridoxal phosphate</keyword>
<protein>
    <submittedName>
        <fullName evidence="4">DegT/DnrJ/EryC1/StrS family aminotransferase</fullName>
    </submittedName>
</protein>
<dbReference type="Proteomes" id="UP001196870">
    <property type="component" value="Unassembled WGS sequence"/>
</dbReference>
<evidence type="ECO:0000256" key="1">
    <source>
        <dbReference type="ARBA" id="ARBA00022898"/>
    </source>
</evidence>
<evidence type="ECO:0000256" key="3">
    <source>
        <dbReference type="RuleBase" id="RU004508"/>
    </source>
</evidence>
<evidence type="ECO:0000313" key="4">
    <source>
        <dbReference type="EMBL" id="MBR0666587.1"/>
    </source>
</evidence>
<dbReference type="PANTHER" id="PTHR30244:SF36">
    <property type="entry name" value="3-OXO-GLUCOSE-6-PHOSPHATE:GLUTAMATE AMINOTRANSFERASE"/>
    <property type="match status" value="1"/>
</dbReference>
<dbReference type="InterPro" id="IPR015424">
    <property type="entry name" value="PyrdxlP-dep_Trfase"/>
</dbReference>
<dbReference type="CDD" id="cd00616">
    <property type="entry name" value="AHBA_syn"/>
    <property type="match status" value="1"/>
</dbReference>
<name>A0ABS5F205_9PROT</name>
<keyword evidence="4" id="KW-0032">Aminotransferase</keyword>
<keyword evidence="4" id="KW-0808">Transferase</keyword>
<evidence type="ECO:0000256" key="2">
    <source>
        <dbReference type="ARBA" id="ARBA00037999"/>
    </source>
</evidence>
<dbReference type="Gene3D" id="3.40.640.10">
    <property type="entry name" value="Type I PLP-dependent aspartate aminotransferase-like (Major domain)"/>
    <property type="match status" value="1"/>
</dbReference>
<dbReference type="Gene3D" id="3.90.1150.10">
    <property type="entry name" value="Aspartate Aminotransferase, domain 1"/>
    <property type="match status" value="1"/>
</dbReference>
<proteinExistence type="inferred from homology"/>
<sequence length="384" mass="40055">MNAGIPMVPQADPGAAYRAQKEAIDAAVARALGSGWYILGKEGEAFEREYGAWLGRNAGGAPMTAVGCANGTDALVLILRGLGIGEGSTVVTVSHTAVATVAAIEMAGATPLLVDIDPEHYTMDPDELVAVLEDPPPGLPPIRAVIAVHLYGQACDLDPMLAACERNGVVLIEDVAQAHGGRLDGRMLGTMGRAAAFSLYPTKNLAALGDGGVLATGDEALAKRIAAIRQYGWHERYISAEVGVNSRLDELQAAILRVRLPLLDAGNARRRVIADAYDAALAGGPIAPPARRAGVEHVFHQYVLRSADRTAVQARLKSQGVGTGIHYPMPVHLQPAYKGRAALGPAACAETARAALEVFSLPMYPELTDAQVEQVCGALKGLAG</sequence>
<gene>
    <name evidence="4" type="ORF">GXW71_19670</name>
</gene>
<comment type="caution">
    <text evidence="4">The sequence shown here is derived from an EMBL/GenBank/DDBJ whole genome shotgun (WGS) entry which is preliminary data.</text>
</comment>
<dbReference type="InterPro" id="IPR000653">
    <property type="entry name" value="DegT/StrS_aminotransferase"/>
</dbReference>
<organism evidence="4 5">
    <name type="scientific">Plastoroseomonas hellenica</name>
    <dbReference type="NCBI Taxonomy" id="2687306"/>
    <lineage>
        <taxon>Bacteria</taxon>
        <taxon>Pseudomonadati</taxon>
        <taxon>Pseudomonadota</taxon>
        <taxon>Alphaproteobacteria</taxon>
        <taxon>Acetobacterales</taxon>
        <taxon>Acetobacteraceae</taxon>
        <taxon>Plastoroseomonas</taxon>
    </lineage>
</organism>
<dbReference type="InterPro" id="IPR015421">
    <property type="entry name" value="PyrdxlP-dep_Trfase_major"/>
</dbReference>
<dbReference type="SUPFAM" id="SSF53383">
    <property type="entry name" value="PLP-dependent transferases"/>
    <property type="match status" value="1"/>
</dbReference>
<dbReference type="PANTHER" id="PTHR30244">
    <property type="entry name" value="TRANSAMINASE"/>
    <property type="match status" value="1"/>
</dbReference>
<dbReference type="RefSeq" id="WP_246526717.1">
    <property type="nucleotide sequence ID" value="NZ_JAAGBB010000024.1"/>
</dbReference>
<dbReference type="InterPro" id="IPR015422">
    <property type="entry name" value="PyrdxlP-dep_Trfase_small"/>
</dbReference>
<keyword evidence="5" id="KW-1185">Reference proteome</keyword>
<reference evidence="5" key="1">
    <citation type="journal article" date="2021" name="Syst. Appl. Microbiol.">
        <title>Roseomonas hellenica sp. nov., isolated from roots of wild-growing Alkanna tinctoria.</title>
        <authorList>
            <person name="Rat A."/>
            <person name="Naranjo H.D."/>
            <person name="Lebbe L."/>
            <person name="Cnockaert M."/>
            <person name="Krigas N."/>
            <person name="Grigoriadou K."/>
            <person name="Maloupa E."/>
            <person name="Willems A."/>
        </authorList>
    </citation>
    <scope>NUCLEOTIDE SEQUENCE [LARGE SCALE GENOMIC DNA]</scope>
    <source>
        <strain evidence="5">LMG 31523</strain>
    </source>
</reference>
<dbReference type="PIRSF" id="PIRSF000390">
    <property type="entry name" value="PLP_StrS"/>
    <property type="match status" value="1"/>
</dbReference>